<keyword evidence="8 10" id="KW-0496">Mitochondrion</keyword>
<evidence type="ECO:0000256" key="5">
    <source>
        <dbReference type="ARBA" id="ARBA00022946"/>
    </source>
</evidence>
<dbReference type="GO" id="GO:0005743">
    <property type="term" value="C:mitochondrial inner membrane"/>
    <property type="evidence" value="ECO:0007669"/>
    <property type="project" value="UniProtKB-SubCell"/>
</dbReference>
<dbReference type="OrthoDB" id="186013at2759"/>
<dbReference type="PANTHER" id="PTHR10707">
    <property type="entry name" value="CYTOCHROME C OXIDASE SUBUNIT IV"/>
    <property type="match status" value="1"/>
</dbReference>
<sequence length="164" mass="18988">MAGRSFVSYLRPVIQIQRCGLMTMEKVGNRDIVGFGYNGEPTYLDRVDFPYPAVRWQENSPCIMALREKEKGDWKKLSIEEKKLLYRASFRQTFSEMDAPSGEWKGILGMALLVSSAGIWLYLYFKETSYPPLPETFSLERRLAQLDRMKKLDMNPIDGLCARK</sequence>
<dbReference type="UniPathway" id="UPA00705"/>
<dbReference type="GO" id="GO:0006123">
    <property type="term" value="P:mitochondrial electron transport, cytochrome c to oxygen"/>
    <property type="evidence" value="ECO:0007669"/>
    <property type="project" value="InterPro"/>
</dbReference>
<dbReference type="EMBL" id="KQ981986">
    <property type="protein sequence ID" value="KYN31191.1"/>
    <property type="molecule type" value="Genomic_DNA"/>
</dbReference>
<dbReference type="SUPFAM" id="SSF81406">
    <property type="entry name" value="Mitochondrial cytochrome c oxidase subunit IV"/>
    <property type="match status" value="1"/>
</dbReference>
<dbReference type="Pfam" id="PF02936">
    <property type="entry name" value="COX4"/>
    <property type="match status" value="1"/>
</dbReference>
<proteinExistence type="inferred from homology"/>
<comment type="subunit">
    <text evidence="10">Component of the cytochrome c oxidase (complex IV, CIV), a multisubunit enzyme composed of 14 subunits.</text>
</comment>
<reference evidence="11 12" key="1">
    <citation type="submission" date="2016-03" db="EMBL/GenBank/DDBJ databases">
        <title>Trachymyrmex septentrionalis WGS genome.</title>
        <authorList>
            <person name="Nygaard S."/>
            <person name="Hu H."/>
            <person name="Boomsma J."/>
            <person name="Zhang G."/>
        </authorList>
    </citation>
    <scope>NUCLEOTIDE SEQUENCE [LARGE SCALE GENOMIC DNA]</scope>
    <source>
        <strain evidence="11">Tsep2-gDNA-1</strain>
        <tissue evidence="11">Whole body</tissue>
    </source>
</reference>
<dbReference type="Proteomes" id="UP000078541">
    <property type="component" value="Unassembled WGS sequence"/>
</dbReference>
<dbReference type="InterPro" id="IPR004203">
    <property type="entry name" value="Cyt_c_oxidase_su4_fam"/>
</dbReference>
<dbReference type="PRINTS" id="PR01873">
    <property type="entry name" value="CYTCOXIDASE4"/>
</dbReference>
<evidence type="ECO:0000256" key="7">
    <source>
        <dbReference type="ARBA" id="ARBA00023002"/>
    </source>
</evidence>
<dbReference type="InterPro" id="IPR036639">
    <property type="entry name" value="Cyt_c_oxidase_su4_sf"/>
</dbReference>
<dbReference type="GO" id="GO:0016491">
    <property type="term" value="F:oxidoreductase activity"/>
    <property type="evidence" value="ECO:0007669"/>
    <property type="project" value="UniProtKB-KW"/>
</dbReference>
<keyword evidence="9" id="KW-0472">Membrane</keyword>
<dbReference type="STRING" id="34720.A0A195ESQ7"/>
<dbReference type="FunFam" id="1.10.442.10:FF:000001">
    <property type="entry name" value="Cytochrome c oxidase subunit 4 isoform 1"/>
    <property type="match status" value="1"/>
</dbReference>
<comment type="pathway">
    <text evidence="10">Energy metabolism; oxidative phosphorylation.</text>
</comment>
<name>A0A195ESQ7_9HYME</name>
<dbReference type="PANTHER" id="PTHR10707:SF10">
    <property type="entry name" value="CYTOCHROME C OXIDASE SUBUNIT 4"/>
    <property type="match status" value="1"/>
</dbReference>
<evidence type="ECO:0000256" key="2">
    <source>
        <dbReference type="ARBA" id="ARBA00008135"/>
    </source>
</evidence>
<comment type="similarity">
    <text evidence="2 10">Belongs to the cytochrome c oxidase IV family.</text>
</comment>
<keyword evidence="5" id="KW-0809">Transit peptide</keyword>
<organism evidence="11 12">
    <name type="scientific">Trachymyrmex septentrionalis</name>
    <dbReference type="NCBI Taxonomy" id="34720"/>
    <lineage>
        <taxon>Eukaryota</taxon>
        <taxon>Metazoa</taxon>
        <taxon>Ecdysozoa</taxon>
        <taxon>Arthropoda</taxon>
        <taxon>Hexapoda</taxon>
        <taxon>Insecta</taxon>
        <taxon>Pterygota</taxon>
        <taxon>Neoptera</taxon>
        <taxon>Endopterygota</taxon>
        <taxon>Hymenoptera</taxon>
        <taxon>Apocrita</taxon>
        <taxon>Aculeata</taxon>
        <taxon>Formicoidea</taxon>
        <taxon>Formicidae</taxon>
        <taxon>Myrmicinae</taxon>
        <taxon>Trachymyrmex</taxon>
    </lineage>
</organism>
<evidence type="ECO:0000256" key="4">
    <source>
        <dbReference type="ARBA" id="ARBA00022792"/>
    </source>
</evidence>
<evidence type="ECO:0000256" key="8">
    <source>
        <dbReference type="ARBA" id="ARBA00023128"/>
    </source>
</evidence>
<keyword evidence="3" id="KW-0812">Transmembrane</keyword>
<keyword evidence="6" id="KW-1133">Transmembrane helix</keyword>
<evidence type="ECO:0000256" key="1">
    <source>
        <dbReference type="ARBA" id="ARBA00004434"/>
    </source>
</evidence>
<dbReference type="InterPro" id="IPR013288">
    <property type="entry name" value="Cyt_c_oxidase_su4"/>
</dbReference>
<accession>A0A195ESQ7</accession>
<evidence type="ECO:0000256" key="10">
    <source>
        <dbReference type="RuleBase" id="RU367145"/>
    </source>
</evidence>
<dbReference type="CDD" id="cd00922">
    <property type="entry name" value="Cyt_c_Oxidase_IV"/>
    <property type="match status" value="1"/>
</dbReference>
<dbReference type="GO" id="GO:0045277">
    <property type="term" value="C:respiratory chain complex IV"/>
    <property type="evidence" value="ECO:0007669"/>
    <property type="project" value="InterPro"/>
</dbReference>
<dbReference type="AlphaFoldDB" id="A0A195ESQ7"/>
<keyword evidence="7" id="KW-0560">Oxidoreductase</keyword>
<dbReference type="KEGG" id="tsep:108755505"/>
<evidence type="ECO:0000256" key="3">
    <source>
        <dbReference type="ARBA" id="ARBA00022692"/>
    </source>
</evidence>
<gene>
    <name evidence="11" type="ORF">ALC56_14459</name>
</gene>
<evidence type="ECO:0000313" key="11">
    <source>
        <dbReference type="EMBL" id="KYN31191.1"/>
    </source>
</evidence>
<evidence type="ECO:0000256" key="9">
    <source>
        <dbReference type="ARBA" id="ARBA00023136"/>
    </source>
</evidence>
<keyword evidence="4 10" id="KW-0999">Mitochondrion inner membrane</keyword>
<protein>
    <recommendedName>
        <fullName evidence="10">Cytochrome c oxidase subunit 4</fullName>
    </recommendedName>
</protein>
<evidence type="ECO:0000256" key="6">
    <source>
        <dbReference type="ARBA" id="ARBA00022989"/>
    </source>
</evidence>
<comment type="function">
    <text evidence="10">Component of the cytochrome c oxidase, the last enzyme in the mitochondrial electron transport chain which drives oxidative phosphorylation.</text>
</comment>
<dbReference type="Gene3D" id="1.10.442.10">
    <property type="entry name" value="Cytochrome c oxidase subunit IV"/>
    <property type="match status" value="1"/>
</dbReference>
<keyword evidence="12" id="KW-1185">Reference proteome</keyword>
<evidence type="ECO:0000313" key="12">
    <source>
        <dbReference type="Proteomes" id="UP000078541"/>
    </source>
</evidence>
<comment type="subcellular location">
    <subcellularLocation>
        <location evidence="1 10">Mitochondrion inner membrane</location>
        <topology evidence="1 10">Single-pass membrane protein</topology>
    </subcellularLocation>
</comment>